<name>A0A0C9XE82_9AGAM</name>
<proteinExistence type="predicted"/>
<dbReference type="HOGENOM" id="CLU_2038970_0_0_1"/>
<organism evidence="1 2">
    <name type="scientific">Pisolithus microcarpus 441</name>
    <dbReference type="NCBI Taxonomy" id="765257"/>
    <lineage>
        <taxon>Eukaryota</taxon>
        <taxon>Fungi</taxon>
        <taxon>Dikarya</taxon>
        <taxon>Basidiomycota</taxon>
        <taxon>Agaricomycotina</taxon>
        <taxon>Agaricomycetes</taxon>
        <taxon>Agaricomycetidae</taxon>
        <taxon>Boletales</taxon>
        <taxon>Sclerodermatineae</taxon>
        <taxon>Pisolithaceae</taxon>
        <taxon>Pisolithus</taxon>
    </lineage>
</organism>
<reference evidence="2" key="2">
    <citation type="submission" date="2015-01" db="EMBL/GenBank/DDBJ databases">
        <title>Evolutionary Origins and Diversification of the Mycorrhizal Mutualists.</title>
        <authorList>
            <consortium name="DOE Joint Genome Institute"/>
            <consortium name="Mycorrhizal Genomics Consortium"/>
            <person name="Kohler A."/>
            <person name="Kuo A."/>
            <person name="Nagy L.G."/>
            <person name="Floudas D."/>
            <person name="Copeland A."/>
            <person name="Barry K.W."/>
            <person name="Cichocki N."/>
            <person name="Veneault-Fourrey C."/>
            <person name="LaButti K."/>
            <person name="Lindquist E.A."/>
            <person name="Lipzen A."/>
            <person name="Lundell T."/>
            <person name="Morin E."/>
            <person name="Murat C."/>
            <person name="Riley R."/>
            <person name="Ohm R."/>
            <person name="Sun H."/>
            <person name="Tunlid A."/>
            <person name="Henrissat B."/>
            <person name="Grigoriev I.V."/>
            <person name="Hibbett D.S."/>
            <person name="Martin F."/>
        </authorList>
    </citation>
    <scope>NUCLEOTIDE SEQUENCE [LARGE SCALE GENOMIC DNA]</scope>
    <source>
        <strain evidence="2">441</strain>
    </source>
</reference>
<protein>
    <submittedName>
        <fullName evidence="1">Uncharacterized protein</fullName>
    </submittedName>
</protein>
<dbReference type="Proteomes" id="UP000054018">
    <property type="component" value="Unassembled WGS sequence"/>
</dbReference>
<evidence type="ECO:0000313" key="2">
    <source>
        <dbReference type="Proteomes" id="UP000054018"/>
    </source>
</evidence>
<reference evidence="1 2" key="1">
    <citation type="submission" date="2014-04" db="EMBL/GenBank/DDBJ databases">
        <authorList>
            <consortium name="DOE Joint Genome Institute"/>
            <person name="Kuo A."/>
            <person name="Kohler A."/>
            <person name="Costa M.D."/>
            <person name="Nagy L.G."/>
            <person name="Floudas D."/>
            <person name="Copeland A."/>
            <person name="Barry K.W."/>
            <person name="Cichocki N."/>
            <person name="Veneault-Fourrey C."/>
            <person name="LaButti K."/>
            <person name="Lindquist E.A."/>
            <person name="Lipzen A."/>
            <person name="Lundell T."/>
            <person name="Morin E."/>
            <person name="Murat C."/>
            <person name="Sun H."/>
            <person name="Tunlid A."/>
            <person name="Henrissat B."/>
            <person name="Grigoriev I.V."/>
            <person name="Hibbett D.S."/>
            <person name="Martin F."/>
            <person name="Nordberg H.P."/>
            <person name="Cantor M.N."/>
            <person name="Hua S.X."/>
        </authorList>
    </citation>
    <scope>NUCLEOTIDE SEQUENCE [LARGE SCALE GENOMIC DNA]</scope>
    <source>
        <strain evidence="1 2">441</strain>
    </source>
</reference>
<dbReference type="EMBL" id="KN834542">
    <property type="protein sequence ID" value="KIK10600.1"/>
    <property type="molecule type" value="Genomic_DNA"/>
</dbReference>
<sequence length="121" mass="13143">MFRGTRPGFRCPGLTHWSSVDSKVSPRNSPCGAPLSVVPGKGLGAYSKDRFCVGPGCPSTALINREETGYPWNSLHSPMGKLHASVLGQYKSNHQSRATGYEFLLVIYWQMATRVVSISGV</sequence>
<dbReference type="AlphaFoldDB" id="A0A0C9XE82"/>
<gene>
    <name evidence="1" type="ORF">PISMIDRAFT_690938</name>
</gene>
<accession>A0A0C9XE82</accession>
<evidence type="ECO:0000313" key="1">
    <source>
        <dbReference type="EMBL" id="KIK10600.1"/>
    </source>
</evidence>
<keyword evidence="2" id="KW-1185">Reference proteome</keyword>